<accession>A0ABW3CC63</accession>
<reference evidence="3" key="1">
    <citation type="journal article" date="2019" name="Int. J. Syst. Evol. Microbiol.">
        <title>The Global Catalogue of Microorganisms (GCM) 10K type strain sequencing project: providing services to taxonomists for standard genome sequencing and annotation.</title>
        <authorList>
            <consortium name="The Broad Institute Genomics Platform"/>
            <consortium name="The Broad Institute Genome Sequencing Center for Infectious Disease"/>
            <person name="Wu L."/>
            <person name="Ma J."/>
        </authorList>
    </citation>
    <scope>NUCLEOTIDE SEQUENCE [LARGE SCALE GENOMIC DNA]</scope>
    <source>
        <strain evidence="3">JCM 31696</strain>
    </source>
</reference>
<dbReference type="InterPro" id="IPR036661">
    <property type="entry name" value="Luciferase-like_sf"/>
</dbReference>
<comment type="caution">
    <text evidence="2">The sequence shown here is derived from an EMBL/GenBank/DDBJ whole genome shotgun (WGS) entry which is preliminary data.</text>
</comment>
<feature type="non-terminal residue" evidence="2">
    <location>
        <position position="85"/>
    </location>
</feature>
<evidence type="ECO:0000259" key="1">
    <source>
        <dbReference type="Pfam" id="PF00296"/>
    </source>
</evidence>
<proteinExistence type="predicted"/>
<organism evidence="2 3">
    <name type="scientific">Actinomadura adrarensis</name>
    <dbReference type="NCBI Taxonomy" id="1819600"/>
    <lineage>
        <taxon>Bacteria</taxon>
        <taxon>Bacillati</taxon>
        <taxon>Actinomycetota</taxon>
        <taxon>Actinomycetes</taxon>
        <taxon>Streptosporangiales</taxon>
        <taxon>Thermomonosporaceae</taxon>
        <taxon>Actinomadura</taxon>
    </lineage>
</organism>
<keyword evidence="3" id="KW-1185">Reference proteome</keyword>
<name>A0ABW3CC63_9ACTN</name>
<dbReference type="Gene3D" id="3.20.20.30">
    <property type="entry name" value="Luciferase-like domain"/>
    <property type="match status" value="1"/>
</dbReference>
<dbReference type="EMBL" id="JBHTIR010000574">
    <property type="protein sequence ID" value="MFD0851550.1"/>
    <property type="molecule type" value="Genomic_DNA"/>
</dbReference>
<feature type="domain" description="Luciferase-like" evidence="1">
    <location>
        <begin position="17"/>
        <end position="85"/>
    </location>
</feature>
<evidence type="ECO:0000313" key="2">
    <source>
        <dbReference type="EMBL" id="MFD0851550.1"/>
    </source>
</evidence>
<evidence type="ECO:0000313" key="3">
    <source>
        <dbReference type="Proteomes" id="UP001597083"/>
    </source>
</evidence>
<protein>
    <submittedName>
        <fullName evidence="2">LLM class flavin-dependent oxidoreductase</fullName>
    </submittedName>
</protein>
<dbReference type="SUPFAM" id="SSF51679">
    <property type="entry name" value="Bacterial luciferase-like"/>
    <property type="match status" value="1"/>
</dbReference>
<gene>
    <name evidence="2" type="ORF">ACFQ07_04935</name>
</gene>
<dbReference type="InterPro" id="IPR011251">
    <property type="entry name" value="Luciferase-like_dom"/>
</dbReference>
<sequence length="85" mass="9266">MSDHGHELLFGAFITPSNAAPQQVVQTVRAAEDAGLDLATFQDHPYQPNFLDTWTLLSYVAARTDRIHLSGNVLSLPLRPPAVLA</sequence>
<dbReference type="Proteomes" id="UP001597083">
    <property type="component" value="Unassembled WGS sequence"/>
</dbReference>
<dbReference type="Pfam" id="PF00296">
    <property type="entry name" value="Bac_luciferase"/>
    <property type="match status" value="1"/>
</dbReference>